<dbReference type="GO" id="GO:0003677">
    <property type="term" value="F:DNA binding"/>
    <property type="evidence" value="ECO:0007669"/>
    <property type="project" value="InterPro"/>
</dbReference>
<dbReference type="PANTHER" id="PTHR35004">
    <property type="entry name" value="TRANSPOSASE RV3428C-RELATED"/>
    <property type="match status" value="1"/>
</dbReference>
<dbReference type="InterPro" id="IPR013249">
    <property type="entry name" value="RNA_pol_sigma70_r4_t2"/>
</dbReference>
<feature type="domain" description="Integrase catalytic" evidence="4">
    <location>
        <begin position="128"/>
        <end position="315"/>
    </location>
</feature>
<dbReference type="SUPFAM" id="SSF88659">
    <property type="entry name" value="Sigma3 and sigma4 domains of RNA polymerase sigma factors"/>
    <property type="match status" value="1"/>
</dbReference>
<dbReference type="EMBL" id="CP016616">
    <property type="protein sequence ID" value="ANY79842.1"/>
    <property type="molecule type" value="Genomic_DNA"/>
</dbReference>
<evidence type="ECO:0000313" key="9">
    <source>
        <dbReference type="EMBL" id="ANY82205.1"/>
    </source>
</evidence>
<evidence type="ECO:0000313" key="13">
    <source>
        <dbReference type="EMBL" id="ANY84321.1"/>
    </source>
</evidence>
<dbReference type="InterPro" id="IPR036397">
    <property type="entry name" value="RNaseH_sf"/>
</dbReference>
<comment type="similarity">
    <text evidence="1">Belongs to the transposase IS21/IS408/IS1162 family.</text>
</comment>
<dbReference type="Pfam" id="PF22483">
    <property type="entry name" value="Mu-transpos_C_2"/>
    <property type="match status" value="1"/>
</dbReference>
<dbReference type="KEGG" id="moc:BB934_28100"/>
<evidence type="ECO:0000313" key="5">
    <source>
        <dbReference type="EMBL" id="ANY78459.1"/>
    </source>
</evidence>
<dbReference type="RefSeq" id="WP_099509451.1">
    <property type="nucleotide sequence ID" value="NZ_CP016616.1"/>
</dbReference>
<feature type="domain" description="HTH IS408-type" evidence="3">
    <location>
        <begin position="11"/>
        <end position="92"/>
    </location>
</feature>
<dbReference type="EMBL" id="CP016616">
    <property type="protein sequence ID" value="ANY78459.1"/>
    <property type="molecule type" value="Genomic_DNA"/>
</dbReference>
<dbReference type="SUPFAM" id="SSF53098">
    <property type="entry name" value="Ribonuclease H-like"/>
    <property type="match status" value="1"/>
</dbReference>
<evidence type="ECO:0000313" key="12">
    <source>
        <dbReference type="EMBL" id="ANY84231.1"/>
    </source>
</evidence>
<dbReference type="NCBIfam" id="NF033546">
    <property type="entry name" value="transpos_IS21"/>
    <property type="match status" value="1"/>
</dbReference>
<dbReference type="EMBL" id="CP016617">
    <property type="protein sequence ID" value="ANY82205.1"/>
    <property type="molecule type" value="Genomic_DNA"/>
</dbReference>
<dbReference type="EMBL" id="CP016617">
    <property type="protein sequence ID" value="ANY83097.1"/>
    <property type="molecule type" value="Genomic_DNA"/>
</dbReference>
<dbReference type="InterPro" id="IPR013324">
    <property type="entry name" value="RNA_pol_sigma_r3/r4-like"/>
</dbReference>
<dbReference type="KEGG" id="moc:BB934_33410"/>
<dbReference type="Gene3D" id="3.30.420.10">
    <property type="entry name" value="Ribonuclease H-like superfamily/Ribonuclease H"/>
    <property type="match status" value="1"/>
</dbReference>
<dbReference type="OrthoDB" id="2065409at2"/>
<dbReference type="KEGG" id="moc:BB934_21455"/>
<dbReference type="InterPro" id="IPR017895">
    <property type="entry name" value="HTH_IS408/IS1162_type"/>
</dbReference>
<dbReference type="GO" id="GO:0015074">
    <property type="term" value="P:DNA integration"/>
    <property type="evidence" value="ECO:0007669"/>
    <property type="project" value="InterPro"/>
</dbReference>
<dbReference type="InterPro" id="IPR036388">
    <property type="entry name" value="WH-like_DNA-bd_sf"/>
</dbReference>
<evidence type="ECO:0000313" key="10">
    <source>
        <dbReference type="EMBL" id="ANY82253.1"/>
    </source>
</evidence>
<dbReference type="EMBL" id="CP016617">
    <property type="protein sequence ID" value="ANY82253.1"/>
    <property type="molecule type" value="Genomic_DNA"/>
</dbReference>
<accession>A0A1B2EW91</accession>
<dbReference type="InterPro" id="IPR012337">
    <property type="entry name" value="RNaseH-like_sf"/>
</dbReference>
<dbReference type="InterPro" id="IPR054353">
    <property type="entry name" value="IstA-like_C"/>
</dbReference>
<sequence>MPTQRLSMRRIREVLRLRHVQGLTERVIARTLGISNGVVHGYLRRARLAGLSWPLPDGLDDDALELLLFPAPSSAQTDRRPVPDWVYVEKELRRRGVTRVLLWEEYRAAHPDGFGYTWFCTTYEAWKGRVRPTMRQTHRGGEKVFVDFAGDTIDVFDPLTGQAHPMKLFVAAMGASNYTYAEACASESLPDWIAVHANLFAFLGGVPKFVICDNLKAAVTNPDRYDPGLNRTYAEMAGHYGTAILAARPRRPKDKAKVEVAVQIAQRWILARLRNHRFFALAELNRAIRSLVVELNARQMRGFGSSRAELFAEIDRPRLGALPDEPYVFARWKRCRVAPDYHVEVDGHWYSVPYRLIRELVDVRLAGATVEIFHKGQRVASHARAPNRRGHTTVAEHMPSAHRRHGQWTPRGLIAAGERIGPSVAAFFEAVIADRPHPEQGFRTCLGILSLARSYGDTRVEAACRRGLLIKARSVASIRSILKNGLDRAVVDETPDHEPLRHGNIRGQGYFH</sequence>
<dbReference type="EMBL" id="CP016616">
    <property type="protein sequence ID" value="ANY79175.1"/>
    <property type="molecule type" value="Genomic_DNA"/>
</dbReference>
<dbReference type="KEGG" id="moc:BB934_09635"/>
<organism evidence="12">
    <name type="scientific">Microvirga ossetica</name>
    <dbReference type="NCBI Taxonomy" id="1882682"/>
    <lineage>
        <taxon>Bacteria</taxon>
        <taxon>Pseudomonadati</taxon>
        <taxon>Pseudomonadota</taxon>
        <taxon>Alphaproteobacteria</taxon>
        <taxon>Hyphomicrobiales</taxon>
        <taxon>Methylobacteriaceae</taxon>
        <taxon>Microvirga</taxon>
    </lineage>
</organism>
<geneLocation type="plasmid" evidence="12">
    <name>unnamed2</name>
</geneLocation>
<geneLocation type="plasmid" evidence="9">
    <name>unnamed1</name>
</geneLocation>
<dbReference type="KEGG" id="moc:BB934_28385"/>
<dbReference type="Gene3D" id="1.10.10.10">
    <property type="entry name" value="Winged helix-like DNA-binding domain superfamily/Winged helix DNA-binding domain"/>
    <property type="match status" value="1"/>
</dbReference>
<dbReference type="Pfam" id="PF08281">
    <property type="entry name" value="Sigma70_r4_2"/>
    <property type="match status" value="1"/>
</dbReference>
<dbReference type="KEGG" id="moc:BB934_39580"/>
<dbReference type="InterPro" id="IPR001584">
    <property type="entry name" value="Integrase_cat-core"/>
</dbReference>
<keyword evidence="12" id="KW-0614">Plasmid</keyword>
<dbReference type="AlphaFoldDB" id="A0A1B2EW91"/>
<evidence type="ECO:0000313" key="11">
    <source>
        <dbReference type="EMBL" id="ANY83097.1"/>
    </source>
</evidence>
<evidence type="ECO:0000313" key="8">
    <source>
        <dbReference type="EMBL" id="ANY80484.1"/>
    </source>
</evidence>
<dbReference type="GO" id="GO:0006352">
    <property type="term" value="P:DNA-templated transcription initiation"/>
    <property type="evidence" value="ECO:0007669"/>
    <property type="project" value="InterPro"/>
</dbReference>
<evidence type="ECO:0000256" key="1">
    <source>
        <dbReference type="ARBA" id="ARBA00009277"/>
    </source>
</evidence>
<dbReference type="PANTHER" id="PTHR35004:SF8">
    <property type="entry name" value="TRANSPOSASE RV3428C-RELATED"/>
    <property type="match status" value="1"/>
</dbReference>
<evidence type="ECO:0000259" key="4">
    <source>
        <dbReference type="PROSITE" id="PS50994"/>
    </source>
</evidence>
<feature type="region of interest" description="Disordered" evidence="2">
    <location>
        <begin position="381"/>
        <end position="406"/>
    </location>
</feature>
<dbReference type="EMBL" id="CP016619">
    <property type="protein sequence ID" value="ANY84231.1"/>
    <property type="molecule type" value="Genomic_DNA"/>
</dbReference>
<gene>
    <name evidence="5" type="ORF">BB934_09635</name>
    <name evidence="6" type="ORF">BB934_13920</name>
    <name evidence="7" type="ORF">BB934_17785</name>
    <name evidence="8" type="ORF">BB934_21455</name>
    <name evidence="9" type="ORF">BB934_28100</name>
    <name evidence="10" type="ORF">BB934_28385</name>
    <name evidence="11" type="ORF">BB934_33410</name>
    <name evidence="12" type="ORF">BB934_39035</name>
    <name evidence="13" type="ORF">BB934_39580</name>
</gene>
<dbReference type="EMBL" id="CP016616">
    <property type="protein sequence ID" value="ANY80484.1"/>
    <property type="molecule type" value="Genomic_DNA"/>
</dbReference>
<evidence type="ECO:0000259" key="3">
    <source>
        <dbReference type="PROSITE" id="PS50532"/>
    </source>
</evidence>
<dbReference type="KEGG" id="moc:BB934_39035"/>
<proteinExistence type="inferred from homology"/>
<reference evidence="12" key="1">
    <citation type="submission" date="2016-07" db="EMBL/GenBank/DDBJ databases">
        <title>Microvirga ossetica sp. nov. a new species of rhizobia isolated from root nodules of the legume species Vicia alpestris Steven originated from North Ossetia region in the Caucasus.</title>
        <authorList>
            <person name="Safronova V.I."/>
            <person name="Kuznetsova I.G."/>
            <person name="Sazanova A.L."/>
            <person name="Belimov A."/>
            <person name="Andronov E."/>
            <person name="Osledkin Y.S."/>
            <person name="Onishchuk O.P."/>
            <person name="Kurchak O.N."/>
            <person name="Shaposhnikov A.I."/>
            <person name="Willems A."/>
            <person name="Tikhonovich I.A."/>
        </authorList>
    </citation>
    <scope>NUCLEOTIDE SEQUENCE [LARGE SCALE GENOMIC DNA]</scope>
    <source>
        <strain evidence="12">V5/3M</strain>
        <plasmid evidence="9">unnamed1</plasmid>
        <plasmid evidence="12">unnamed2</plasmid>
    </source>
</reference>
<dbReference type="GO" id="GO:0016987">
    <property type="term" value="F:sigma factor activity"/>
    <property type="evidence" value="ECO:0007669"/>
    <property type="project" value="InterPro"/>
</dbReference>
<protein>
    <submittedName>
        <fullName evidence="12">Integrase</fullName>
    </submittedName>
</protein>
<dbReference type="PROSITE" id="PS50532">
    <property type="entry name" value="HTH_IS408"/>
    <property type="match status" value="1"/>
</dbReference>
<dbReference type="EMBL" id="CP016619">
    <property type="protein sequence ID" value="ANY84321.1"/>
    <property type="molecule type" value="Genomic_DNA"/>
</dbReference>
<evidence type="ECO:0000313" key="6">
    <source>
        <dbReference type="EMBL" id="ANY79175.1"/>
    </source>
</evidence>
<evidence type="ECO:0000256" key="2">
    <source>
        <dbReference type="SAM" id="MobiDB-lite"/>
    </source>
</evidence>
<dbReference type="KEGG" id="moc:BB934_13920"/>
<evidence type="ECO:0000313" key="7">
    <source>
        <dbReference type="EMBL" id="ANY79842.1"/>
    </source>
</evidence>
<dbReference type="PROSITE" id="PS50994">
    <property type="entry name" value="INTEGRASE"/>
    <property type="match status" value="1"/>
</dbReference>
<dbReference type="KEGG" id="moc:BB934_17785"/>
<name>A0A1B2EW91_9HYPH</name>